<gene>
    <name evidence="2" type="ORF">JKG68_11475</name>
</gene>
<accession>A0A936ZHD5</accession>
<evidence type="ECO:0000313" key="2">
    <source>
        <dbReference type="EMBL" id="MBL0404588.1"/>
    </source>
</evidence>
<keyword evidence="1" id="KW-0732">Signal</keyword>
<proteinExistence type="predicted"/>
<name>A0A936ZHD5_9HYPH</name>
<dbReference type="PANTHER" id="PTHR39327">
    <property type="match status" value="1"/>
</dbReference>
<feature type="chain" id="PRO_5037967622" evidence="1">
    <location>
        <begin position="27"/>
        <end position="180"/>
    </location>
</feature>
<dbReference type="RefSeq" id="WP_202059400.1">
    <property type="nucleotide sequence ID" value="NZ_JAEQMY010000013.1"/>
</dbReference>
<comment type="caution">
    <text evidence="2">The sequence shown here is derived from an EMBL/GenBank/DDBJ whole genome shotgun (WGS) entry which is preliminary data.</text>
</comment>
<dbReference type="Proteomes" id="UP000605848">
    <property type="component" value="Unassembled WGS sequence"/>
</dbReference>
<evidence type="ECO:0000313" key="3">
    <source>
        <dbReference type="Proteomes" id="UP000605848"/>
    </source>
</evidence>
<reference evidence="2" key="1">
    <citation type="submission" date="2021-01" db="EMBL/GenBank/DDBJ databases">
        <title>Microvirga sp.</title>
        <authorList>
            <person name="Kim M.K."/>
        </authorList>
    </citation>
    <scope>NUCLEOTIDE SEQUENCE</scope>
    <source>
        <strain evidence="2">5420S-16</strain>
    </source>
</reference>
<keyword evidence="3" id="KW-1185">Reference proteome</keyword>
<dbReference type="Pfam" id="PF06035">
    <property type="entry name" value="Peptidase_C93"/>
    <property type="match status" value="1"/>
</dbReference>
<evidence type="ECO:0000256" key="1">
    <source>
        <dbReference type="SAM" id="SignalP"/>
    </source>
</evidence>
<dbReference type="InterPro" id="IPR010319">
    <property type="entry name" value="Transglutaminase-like_Cys_pept"/>
</dbReference>
<sequence length="180" mass="19147">MTSMTRKSAAIMLAGIAGLYAGAALAKPSRQVSLTSERMAQLQQVNSHVNSTVREVSDLEQYGREDVWALPTSGKGDCEDFALLKRKMLIERGWPASSLSITVGATSQGEAHAVLTVSTSQGQYVLDNLTSAILSPAQTGHVFHARQAGRGWITASGERTAEPVADLPVARFARVAHTSP</sequence>
<organism evidence="2 3">
    <name type="scientific">Microvirga aerilata</name>
    <dbReference type="NCBI Taxonomy" id="670292"/>
    <lineage>
        <taxon>Bacteria</taxon>
        <taxon>Pseudomonadati</taxon>
        <taxon>Pseudomonadota</taxon>
        <taxon>Alphaproteobacteria</taxon>
        <taxon>Hyphomicrobiales</taxon>
        <taxon>Methylobacteriaceae</taxon>
        <taxon>Microvirga</taxon>
    </lineage>
</organism>
<dbReference type="EMBL" id="JAEQMY010000013">
    <property type="protein sequence ID" value="MBL0404588.1"/>
    <property type="molecule type" value="Genomic_DNA"/>
</dbReference>
<protein>
    <submittedName>
        <fullName evidence="2">Transglutaminase-like cysteine peptidase</fullName>
    </submittedName>
</protein>
<feature type="signal peptide" evidence="1">
    <location>
        <begin position="1"/>
        <end position="26"/>
    </location>
</feature>
<dbReference type="Gene3D" id="3.10.620.30">
    <property type="match status" value="1"/>
</dbReference>
<dbReference type="AlphaFoldDB" id="A0A936ZHD5"/>
<dbReference type="PANTHER" id="PTHR39327:SF1">
    <property type="entry name" value="BLR5470 PROTEIN"/>
    <property type="match status" value="1"/>
</dbReference>